<evidence type="ECO:0000313" key="2">
    <source>
        <dbReference type="Proteomes" id="UP000756132"/>
    </source>
</evidence>
<dbReference type="Proteomes" id="UP000756132">
    <property type="component" value="Chromosome 11"/>
</dbReference>
<evidence type="ECO:0000313" key="1">
    <source>
        <dbReference type="EMBL" id="UJO23568.1"/>
    </source>
</evidence>
<dbReference type="InterPro" id="IPR011008">
    <property type="entry name" value="Dimeric_a/b-barrel"/>
</dbReference>
<dbReference type="RefSeq" id="XP_047767934.1">
    <property type="nucleotide sequence ID" value="XM_047912159.1"/>
</dbReference>
<dbReference type="AlphaFoldDB" id="A0A9Q8PJE0"/>
<reference evidence="1" key="2">
    <citation type="journal article" date="2022" name="Microb. Genom.">
        <title>A chromosome-scale genome assembly of the tomato pathogen Cladosporium fulvum reveals a compartmentalized genome architecture and the presence of a dispensable chromosome.</title>
        <authorList>
            <person name="Zaccaron A.Z."/>
            <person name="Chen L.H."/>
            <person name="Samaras A."/>
            <person name="Stergiopoulos I."/>
        </authorList>
    </citation>
    <scope>NUCLEOTIDE SEQUENCE</scope>
    <source>
        <strain evidence="1">Race5_Kim</strain>
    </source>
</reference>
<reference evidence="1" key="1">
    <citation type="submission" date="2021-12" db="EMBL/GenBank/DDBJ databases">
        <authorList>
            <person name="Zaccaron A."/>
            <person name="Stergiopoulos I."/>
        </authorList>
    </citation>
    <scope>NUCLEOTIDE SEQUENCE</scope>
    <source>
        <strain evidence="1">Race5_Kim</strain>
    </source>
</reference>
<dbReference type="OMA" id="TEFSYVT"/>
<name>A0A9Q8PJE0_PASFU</name>
<accession>A0A9Q8PJE0</accession>
<evidence type="ECO:0008006" key="3">
    <source>
        <dbReference type="Google" id="ProtNLM"/>
    </source>
</evidence>
<protein>
    <recommendedName>
        <fullName evidence="3">ABM domain-containing protein</fullName>
    </recommendedName>
</protein>
<sequence>MPTTTEILNCPLVAGSELGNPDNHAAQIMKEVGDTLAKQDGVQQINFGMHIESPDTLQLFVNWDSLDAHKTFMTQAHYQPFLNRFLTIAGGAPSIAHADLKPDGAVSKALAAPVTEIATFYFDSAPPSDALENAQKFGKMLEDEKTEGFLGGAVGLTYEEIEREGVKGKGMVIAIGWESVDAHMKFRETATFKDNINLLRNGAEKIEMHHVAFMSFVA</sequence>
<dbReference type="EMBL" id="CP090173">
    <property type="protein sequence ID" value="UJO23568.1"/>
    <property type="molecule type" value="Genomic_DNA"/>
</dbReference>
<proteinExistence type="predicted"/>
<dbReference type="OrthoDB" id="3830579at2759"/>
<dbReference type="Gene3D" id="3.30.70.100">
    <property type="match status" value="2"/>
</dbReference>
<dbReference type="GeneID" id="71992889"/>
<dbReference type="SUPFAM" id="SSF54909">
    <property type="entry name" value="Dimeric alpha+beta barrel"/>
    <property type="match status" value="1"/>
</dbReference>
<dbReference type="KEGG" id="ffu:CLAFUR5_13011"/>
<keyword evidence="2" id="KW-1185">Reference proteome</keyword>
<gene>
    <name evidence="1" type="ORF">CLAFUR5_13011</name>
</gene>
<organism evidence="1 2">
    <name type="scientific">Passalora fulva</name>
    <name type="common">Tomato leaf mold</name>
    <name type="synonym">Cladosporium fulvum</name>
    <dbReference type="NCBI Taxonomy" id="5499"/>
    <lineage>
        <taxon>Eukaryota</taxon>
        <taxon>Fungi</taxon>
        <taxon>Dikarya</taxon>
        <taxon>Ascomycota</taxon>
        <taxon>Pezizomycotina</taxon>
        <taxon>Dothideomycetes</taxon>
        <taxon>Dothideomycetidae</taxon>
        <taxon>Mycosphaerellales</taxon>
        <taxon>Mycosphaerellaceae</taxon>
        <taxon>Fulvia</taxon>
    </lineage>
</organism>